<dbReference type="EMBL" id="LQPN01000041">
    <property type="protein sequence ID" value="ORW47884.1"/>
    <property type="molecule type" value="Genomic_DNA"/>
</dbReference>
<evidence type="ECO:0000313" key="3">
    <source>
        <dbReference type="Proteomes" id="UP000193285"/>
    </source>
</evidence>
<dbReference type="Proteomes" id="UP000193285">
    <property type="component" value="Unassembled WGS sequence"/>
</dbReference>
<protein>
    <recommendedName>
        <fullName evidence="1">Methyltransferase type 12 domain-containing protein</fullName>
    </recommendedName>
</protein>
<comment type="caution">
    <text evidence="2">The sequence shown here is derived from an EMBL/GenBank/DDBJ whole genome shotgun (WGS) entry which is preliminary data.</text>
</comment>
<dbReference type="SUPFAM" id="SSF53335">
    <property type="entry name" value="S-adenosyl-L-methionine-dependent methyltransferases"/>
    <property type="match status" value="1"/>
</dbReference>
<dbReference type="Pfam" id="PF08242">
    <property type="entry name" value="Methyltransf_12"/>
    <property type="match status" value="1"/>
</dbReference>
<dbReference type="InterPro" id="IPR013217">
    <property type="entry name" value="Methyltransf_12"/>
</dbReference>
<dbReference type="Gene3D" id="3.40.50.150">
    <property type="entry name" value="Vaccinia Virus protein VP39"/>
    <property type="match status" value="1"/>
</dbReference>
<organism evidence="2 3">
    <name type="scientific">Mycobacterium paraense</name>
    <dbReference type="NCBI Taxonomy" id="767916"/>
    <lineage>
        <taxon>Bacteria</taxon>
        <taxon>Bacillati</taxon>
        <taxon>Actinomycetota</taxon>
        <taxon>Actinomycetes</taxon>
        <taxon>Mycobacteriales</taxon>
        <taxon>Mycobacteriaceae</taxon>
        <taxon>Mycobacterium</taxon>
        <taxon>Mycobacterium simiae complex</taxon>
    </lineage>
</organism>
<proteinExistence type="predicted"/>
<dbReference type="STRING" id="767916.AWB91_15785"/>
<evidence type="ECO:0000313" key="2">
    <source>
        <dbReference type="EMBL" id="ORW47884.1"/>
    </source>
</evidence>
<name>A0A1X2ABL1_9MYCO</name>
<dbReference type="RefSeq" id="WP_085244933.1">
    <property type="nucleotide sequence ID" value="NZ_LQPN01000041.1"/>
</dbReference>
<dbReference type="OrthoDB" id="649979at2"/>
<feature type="domain" description="Methyltransferase type 12" evidence="1">
    <location>
        <begin position="61"/>
        <end position="153"/>
    </location>
</feature>
<dbReference type="InterPro" id="IPR029063">
    <property type="entry name" value="SAM-dependent_MTases_sf"/>
</dbReference>
<dbReference type="AlphaFoldDB" id="A0A1X2ABL1"/>
<accession>A0A1X2ABL1</accession>
<dbReference type="CDD" id="cd02440">
    <property type="entry name" value="AdoMet_MTases"/>
    <property type="match status" value="1"/>
</dbReference>
<reference evidence="2 3" key="1">
    <citation type="journal article" date="2015" name="Emerg. Microbes Infect.">
        <title>Characterization of 17 strains belonging to the Mycobacterium simiae complex and description of Mycobacterium paraense sp. nov.</title>
        <authorList>
            <person name="Fusco da Costa A.R."/>
            <person name="Fedrizzi T."/>
            <person name="Lopes M.L."/>
            <person name="Pecorari M."/>
            <person name="Oliveira da Costa W.L."/>
            <person name="Giacobazzi E."/>
            <person name="da Costa Bahia J.R."/>
            <person name="De Sanctis V."/>
            <person name="Batista Lima K.V."/>
            <person name="Bertorelli R."/>
            <person name="Grottola A."/>
            <person name="Fabio A."/>
            <person name="Mariottini A."/>
            <person name="Ferretti P."/>
            <person name="Di Leva F."/>
            <person name="Fregni Serpini G."/>
            <person name="Tagliazucchi S."/>
            <person name="Rumpianesi F."/>
            <person name="Jousson O."/>
            <person name="Segata N."/>
            <person name="Tortoli E."/>
        </authorList>
    </citation>
    <scope>NUCLEOTIDE SEQUENCE [LARGE SCALE GENOMIC DNA]</scope>
    <source>
        <strain evidence="2 3">IEC33</strain>
    </source>
</reference>
<gene>
    <name evidence="2" type="ORF">AWB90_12385</name>
</gene>
<sequence>MELDPRADVVSRQYERYRYPLPIEDLDALPDSTWHWFDPSRFHDMLWPGRGYPPDLDILIAGCGTNQAAVFAHRNPGAKVVGVDVSQFSLDHQQYLKDKHGLWNLELHRLPIEELPTLGTDFDLIVSTGVLHHLADPLVGMKALGDSLRPDGAIGLTLYAKYGRTGVELMQSVFRDMGLRQDDASVHLVKEAIAVLPAEHPLRTYFRAEGDWELQYDAAVVDTFLHGRDRSFDVDGCIDLVISAGLAFQGWFINAPYYPHDWFMPGTAAYDAVNALPERRLWSVMERLHVFAACHFFMACRPERPKDSYAVDFSTGEALEYVPGMRFKCGLAGGDIVKPGGRVGLSAAQLPFLRQVDGRRTIREIVESLGEGGQDAEKFARELFRWLWRLDFLAMGRRQAQNPAVAQGDLG</sequence>
<evidence type="ECO:0000259" key="1">
    <source>
        <dbReference type="Pfam" id="PF08242"/>
    </source>
</evidence>